<gene>
    <name evidence="1" type="ORF">DR950_24575</name>
</gene>
<dbReference type="SUPFAM" id="SSF46894">
    <property type="entry name" value="C-terminal effector domain of the bipartite response regulators"/>
    <property type="match status" value="1"/>
</dbReference>
<comment type="caution">
    <text evidence="1">The sequence shown here is derived from an EMBL/GenBank/DDBJ whole genome shotgun (WGS) entry which is preliminary data.</text>
</comment>
<dbReference type="PANTHER" id="PTHR34293">
    <property type="entry name" value="HTH-TYPE TRANSCRIPTIONAL REGULATOR TRMBL2"/>
    <property type="match status" value="1"/>
</dbReference>
<organism evidence="1 2">
    <name type="scientific">Kitasatospora xanthocidica</name>
    <dbReference type="NCBI Taxonomy" id="83382"/>
    <lineage>
        <taxon>Bacteria</taxon>
        <taxon>Bacillati</taxon>
        <taxon>Actinomycetota</taxon>
        <taxon>Actinomycetes</taxon>
        <taxon>Kitasatosporales</taxon>
        <taxon>Streptomycetaceae</taxon>
        <taxon>Kitasatospora</taxon>
    </lineage>
</organism>
<evidence type="ECO:0000313" key="2">
    <source>
        <dbReference type="Proteomes" id="UP000263377"/>
    </source>
</evidence>
<dbReference type="EMBL" id="QVIG01000001">
    <property type="protein sequence ID" value="RGD60528.1"/>
    <property type="molecule type" value="Genomic_DNA"/>
</dbReference>
<evidence type="ECO:0000313" key="1">
    <source>
        <dbReference type="EMBL" id="RGD60528.1"/>
    </source>
</evidence>
<dbReference type="RefSeq" id="WP_117488672.1">
    <property type="nucleotide sequence ID" value="NZ_QVIG01000001.1"/>
</dbReference>
<dbReference type="InterPro" id="IPR036388">
    <property type="entry name" value="WH-like_DNA-bd_sf"/>
</dbReference>
<dbReference type="Proteomes" id="UP000263377">
    <property type="component" value="Unassembled WGS sequence"/>
</dbReference>
<dbReference type="GO" id="GO:0006355">
    <property type="term" value="P:regulation of DNA-templated transcription"/>
    <property type="evidence" value="ECO:0007669"/>
    <property type="project" value="InterPro"/>
</dbReference>
<dbReference type="PANTHER" id="PTHR34293:SF1">
    <property type="entry name" value="HTH-TYPE TRANSCRIPTIONAL REGULATOR TRMBL2"/>
    <property type="match status" value="1"/>
</dbReference>
<proteinExistence type="predicted"/>
<protein>
    <submittedName>
        <fullName evidence="1">LuxR family transcriptional regulator</fullName>
    </submittedName>
</protein>
<dbReference type="GO" id="GO:0003677">
    <property type="term" value="F:DNA binding"/>
    <property type="evidence" value="ECO:0007669"/>
    <property type="project" value="InterPro"/>
</dbReference>
<dbReference type="Gene3D" id="1.10.10.10">
    <property type="entry name" value="Winged helix-like DNA-binding domain superfamily/Winged helix DNA-binding domain"/>
    <property type="match status" value="1"/>
</dbReference>
<dbReference type="InterPro" id="IPR051797">
    <property type="entry name" value="TrmB-like"/>
</dbReference>
<sequence>MTDTGFALPDDTARALYLAILRDGGRIRIADVVEEDAQTVQTLMDLGLLKPYVLDGSLSAVDPRSVTARIGADLRAAGTRLLTRAEELPDVFGDLTVAYDAASRRRDRSGSTRVVEGMENIRHQVSQLSEELRHEALCAHPGGARPVDAADDTVNHARRFLETGGSIRTLYQSAARLDASTVRLAARLTGIGCHIRVAAFSFPKMLIFDRTVAVVAAAPGVTSAAVIDDPAVVDFLVRTFELHWQDAEGVNWASLASGSSEPSVPEQVGRLLARGLTQRAIATRLGLGERTVAAHIARLRDQYDAETLFQLGWQMRGAHDA</sequence>
<keyword evidence="2" id="KW-1185">Reference proteome</keyword>
<accession>A0A372ZX94</accession>
<name>A0A372ZX94_9ACTN</name>
<dbReference type="AlphaFoldDB" id="A0A372ZX94"/>
<dbReference type="InterPro" id="IPR016032">
    <property type="entry name" value="Sig_transdc_resp-reg_C-effctor"/>
</dbReference>
<reference evidence="1 2" key="1">
    <citation type="submission" date="2018-08" db="EMBL/GenBank/DDBJ databases">
        <title>Diversity &amp; Physiological Properties of Lignin-Decomposing Actinobacteria from Soil.</title>
        <authorList>
            <person name="Roh S.G."/>
            <person name="Kim S.B."/>
        </authorList>
    </citation>
    <scope>NUCLEOTIDE SEQUENCE [LARGE SCALE GENOMIC DNA]</scope>
    <source>
        <strain evidence="1 2">MMS17-GH009</strain>
    </source>
</reference>